<feature type="compositionally biased region" description="Basic and acidic residues" evidence="1">
    <location>
        <begin position="113"/>
        <end position="150"/>
    </location>
</feature>
<name>A0A814AIP2_9BILA</name>
<feature type="region of interest" description="Disordered" evidence="1">
    <location>
        <begin position="1"/>
        <end position="52"/>
    </location>
</feature>
<accession>A0A814AIP2</accession>
<dbReference type="OrthoDB" id="10620417at2759"/>
<feature type="compositionally biased region" description="Basic residues" evidence="1">
    <location>
        <begin position="77"/>
        <end position="87"/>
    </location>
</feature>
<feature type="compositionally biased region" description="Polar residues" evidence="1">
    <location>
        <begin position="22"/>
        <end position="33"/>
    </location>
</feature>
<feature type="region of interest" description="Disordered" evidence="1">
    <location>
        <begin position="110"/>
        <end position="154"/>
    </location>
</feature>
<reference evidence="2" key="1">
    <citation type="submission" date="2021-02" db="EMBL/GenBank/DDBJ databases">
        <authorList>
            <person name="Nowell W R."/>
        </authorList>
    </citation>
    <scope>NUCLEOTIDE SEQUENCE</scope>
    <source>
        <strain evidence="2">Ploen Becks lab</strain>
    </source>
</reference>
<evidence type="ECO:0000313" key="3">
    <source>
        <dbReference type="Proteomes" id="UP000663879"/>
    </source>
</evidence>
<dbReference type="Proteomes" id="UP000663879">
    <property type="component" value="Unassembled WGS sequence"/>
</dbReference>
<dbReference type="AlphaFoldDB" id="A0A814AIP2"/>
<feature type="region of interest" description="Disordered" evidence="1">
    <location>
        <begin position="72"/>
        <end position="91"/>
    </location>
</feature>
<gene>
    <name evidence="2" type="ORF">OXX778_LOCUS12147</name>
</gene>
<protein>
    <submittedName>
        <fullName evidence="2">Uncharacterized protein</fullName>
    </submittedName>
</protein>
<evidence type="ECO:0000313" key="2">
    <source>
        <dbReference type="EMBL" id="CAF0915949.1"/>
    </source>
</evidence>
<evidence type="ECO:0000256" key="1">
    <source>
        <dbReference type="SAM" id="MobiDB-lite"/>
    </source>
</evidence>
<sequence length="244" mass="28283">MDQKGKSETEILEGDLEKKASKSIQLNKRNISNEVKKRTLKSSPSSGSKKKQEWEKYFCYISDKEREKMMEVPQLKINRKKERKSKPKNVLLSRSAMTIIGAEKNRIASGEDLTSKDKKSPTNQSKEDLNIESKREEKNKDVSKENENRNKMSKISFDFPKRTLERKLTEKNFNHVNVDTDININLVNALNTLYLKSSYKNLVRSMKANMDNYVQIKEYTSRTMVDSQGLYNGVLSNSIFNAYC</sequence>
<keyword evidence="3" id="KW-1185">Reference proteome</keyword>
<comment type="caution">
    <text evidence="2">The sequence shown here is derived from an EMBL/GenBank/DDBJ whole genome shotgun (WGS) entry which is preliminary data.</text>
</comment>
<organism evidence="2 3">
    <name type="scientific">Brachionus calyciflorus</name>
    <dbReference type="NCBI Taxonomy" id="104777"/>
    <lineage>
        <taxon>Eukaryota</taxon>
        <taxon>Metazoa</taxon>
        <taxon>Spiralia</taxon>
        <taxon>Gnathifera</taxon>
        <taxon>Rotifera</taxon>
        <taxon>Eurotatoria</taxon>
        <taxon>Monogononta</taxon>
        <taxon>Pseudotrocha</taxon>
        <taxon>Ploima</taxon>
        <taxon>Brachionidae</taxon>
        <taxon>Brachionus</taxon>
    </lineage>
</organism>
<proteinExistence type="predicted"/>
<dbReference type="EMBL" id="CAJNOC010002157">
    <property type="protein sequence ID" value="CAF0915949.1"/>
    <property type="molecule type" value="Genomic_DNA"/>
</dbReference>
<feature type="compositionally biased region" description="Basic and acidic residues" evidence="1">
    <location>
        <begin position="1"/>
        <end position="20"/>
    </location>
</feature>